<gene>
    <name evidence="10" type="ORF">SAMN05216601_101544</name>
</gene>
<dbReference type="RefSeq" id="WP_074936543.1">
    <property type="nucleotide sequence ID" value="NZ_FOWP01000001.1"/>
</dbReference>
<evidence type="ECO:0000256" key="1">
    <source>
        <dbReference type="ARBA" id="ARBA00004651"/>
    </source>
</evidence>
<protein>
    <submittedName>
        <fullName evidence="10">ABC-2 type transport system permease protein</fullName>
    </submittedName>
</protein>
<keyword evidence="6 8" id="KW-1133">Transmembrane helix</keyword>
<evidence type="ECO:0000313" key="11">
    <source>
        <dbReference type="Proteomes" id="UP000182400"/>
    </source>
</evidence>
<evidence type="ECO:0000259" key="9">
    <source>
        <dbReference type="PROSITE" id="PS51012"/>
    </source>
</evidence>
<dbReference type="PANTHER" id="PTHR30294">
    <property type="entry name" value="MEMBRANE COMPONENT OF ABC TRANSPORTER YHHJ-RELATED"/>
    <property type="match status" value="1"/>
</dbReference>
<evidence type="ECO:0000256" key="4">
    <source>
        <dbReference type="ARBA" id="ARBA00022475"/>
    </source>
</evidence>
<dbReference type="AlphaFoldDB" id="A0A1I5JM67"/>
<evidence type="ECO:0000256" key="7">
    <source>
        <dbReference type="ARBA" id="ARBA00023136"/>
    </source>
</evidence>
<dbReference type="GO" id="GO:0005886">
    <property type="term" value="C:plasma membrane"/>
    <property type="evidence" value="ECO:0007669"/>
    <property type="project" value="UniProtKB-SubCell"/>
</dbReference>
<dbReference type="EMBL" id="FOWP01000001">
    <property type="protein sequence ID" value="SFO73633.1"/>
    <property type="molecule type" value="Genomic_DNA"/>
</dbReference>
<feature type="domain" description="ABC transmembrane type-2" evidence="9">
    <location>
        <begin position="150"/>
        <end position="386"/>
    </location>
</feature>
<comment type="similarity">
    <text evidence="2">Belongs to the ABC-2 integral membrane protein family.</text>
</comment>
<dbReference type="PANTHER" id="PTHR30294:SF38">
    <property type="entry name" value="TRANSPORT PERMEASE PROTEIN"/>
    <property type="match status" value="1"/>
</dbReference>
<sequence length="396" mass="42566">MSPLLALVRKECLLLLRDPHALAVLFIMPILFLVLMAAALSSYLRDQPPPLSLVLEIEQGSEASAFFQHALQEQLPGSHLLASSEEPLPRISLARNFSETLLDTPHIGPTLSFPPRTDGQTRQRLRAALNIALAQTRLLAYLEDSDALDAGMSTEQRWQLISQRTQSEISEQQMLASGELSGKANASQLSVPAWLIFGMFFVALPMAGGFQREQQSGALLRFRALGLSPSILVLSKLLPYLAINLLQFALLLAIGVYLLPLLGLSGLSLPGSPLAYALLALSLSLAACSLGLLLASLARSGEQALLLGGGLNIILAAIGGIMVPKSVMPEAMSQLAEISPMSWALDAFLTLLVGQGTLADIAPDCARLLLFALVLGGGGLYLFRRRVQQTQWTTHY</sequence>
<evidence type="ECO:0000256" key="8">
    <source>
        <dbReference type="SAM" id="Phobius"/>
    </source>
</evidence>
<feature type="transmembrane region" description="Helical" evidence="8">
    <location>
        <begin position="304"/>
        <end position="323"/>
    </location>
</feature>
<feature type="transmembrane region" description="Helical" evidence="8">
    <location>
        <begin position="191"/>
        <end position="210"/>
    </location>
</feature>
<organism evidence="10 11">
    <name type="scientific">Ectopseudomonas composti</name>
    <dbReference type="NCBI Taxonomy" id="658457"/>
    <lineage>
        <taxon>Bacteria</taxon>
        <taxon>Pseudomonadati</taxon>
        <taxon>Pseudomonadota</taxon>
        <taxon>Gammaproteobacteria</taxon>
        <taxon>Pseudomonadales</taxon>
        <taxon>Pseudomonadaceae</taxon>
        <taxon>Ectopseudomonas</taxon>
    </lineage>
</organism>
<dbReference type="OrthoDB" id="266913at2"/>
<accession>A0A1I5JM67</accession>
<feature type="transmembrane region" description="Helical" evidence="8">
    <location>
        <begin position="248"/>
        <end position="267"/>
    </location>
</feature>
<evidence type="ECO:0000256" key="6">
    <source>
        <dbReference type="ARBA" id="ARBA00022989"/>
    </source>
</evidence>
<feature type="transmembrane region" description="Helical" evidence="8">
    <location>
        <begin position="274"/>
        <end position="298"/>
    </location>
</feature>
<evidence type="ECO:0000256" key="5">
    <source>
        <dbReference type="ARBA" id="ARBA00022692"/>
    </source>
</evidence>
<dbReference type="GO" id="GO:0140359">
    <property type="term" value="F:ABC-type transporter activity"/>
    <property type="evidence" value="ECO:0007669"/>
    <property type="project" value="InterPro"/>
</dbReference>
<reference evidence="10 11" key="1">
    <citation type="submission" date="2016-10" db="EMBL/GenBank/DDBJ databases">
        <authorList>
            <person name="de Groot N.N."/>
        </authorList>
    </citation>
    <scope>NUCLEOTIDE SEQUENCE [LARGE SCALE GENOMIC DNA]</scope>
    <source>
        <strain evidence="10 11">CCUG 59231</strain>
    </source>
</reference>
<dbReference type="InterPro" id="IPR047817">
    <property type="entry name" value="ABC2_TM_bact-type"/>
</dbReference>
<evidence type="ECO:0000313" key="10">
    <source>
        <dbReference type="EMBL" id="SFO73633.1"/>
    </source>
</evidence>
<evidence type="ECO:0000256" key="3">
    <source>
        <dbReference type="ARBA" id="ARBA00022448"/>
    </source>
</evidence>
<evidence type="ECO:0000256" key="2">
    <source>
        <dbReference type="ARBA" id="ARBA00007783"/>
    </source>
</evidence>
<dbReference type="InterPro" id="IPR051449">
    <property type="entry name" value="ABC-2_transporter_component"/>
</dbReference>
<proteinExistence type="inferred from homology"/>
<dbReference type="Proteomes" id="UP000182400">
    <property type="component" value="Unassembled WGS sequence"/>
</dbReference>
<feature type="transmembrane region" description="Helical" evidence="8">
    <location>
        <begin position="222"/>
        <end position="242"/>
    </location>
</feature>
<dbReference type="InterPro" id="IPR013525">
    <property type="entry name" value="ABC2_TM"/>
</dbReference>
<comment type="subcellular location">
    <subcellularLocation>
        <location evidence="1">Cell membrane</location>
        <topology evidence="1">Multi-pass membrane protein</topology>
    </subcellularLocation>
</comment>
<feature type="transmembrane region" description="Helical" evidence="8">
    <location>
        <begin position="21"/>
        <end position="44"/>
    </location>
</feature>
<name>A0A1I5JM67_9GAMM</name>
<keyword evidence="3" id="KW-0813">Transport</keyword>
<dbReference type="Pfam" id="PF12698">
    <property type="entry name" value="ABC2_membrane_3"/>
    <property type="match status" value="1"/>
</dbReference>
<keyword evidence="4" id="KW-1003">Cell membrane</keyword>
<dbReference type="PROSITE" id="PS51012">
    <property type="entry name" value="ABC_TM2"/>
    <property type="match status" value="1"/>
</dbReference>
<dbReference type="STRING" id="658457.SAMN05216601_101544"/>
<keyword evidence="7 8" id="KW-0472">Membrane</keyword>
<keyword evidence="5 8" id="KW-0812">Transmembrane</keyword>
<feature type="transmembrane region" description="Helical" evidence="8">
    <location>
        <begin position="366"/>
        <end position="383"/>
    </location>
</feature>